<comment type="caution">
    <text evidence="1">The sequence shown here is derived from an EMBL/GenBank/DDBJ whole genome shotgun (WGS) entry which is preliminary data.</text>
</comment>
<evidence type="ECO:0000313" key="2">
    <source>
        <dbReference type="Proteomes" id="UP000735302"/>
    </source>
</evidence>
<accession>A0AAV3XVT4</accession>
<dbReference type="AlphaFoldDB" id="A0AAV3XVT4"/>
<protein>
    <submittedName>
        <fullName evidence="1">Uncharacterized protein</fullName>
    </submittedName>
</protein>
<dbReference type="Proteomes" id="UP000735302">
    <property type="component" value="Unassembled WGS sequence"/>
</dbReference>
<keyword evidence="2" id="KW-1185">Reference proteome</keyword>
<reference evidence="1 2" key="1">
    <citation type="journal article" date="2021" name="Elife">
        <title>Chloroplast acquisition without the gene transfer in kleptoplastic sea slugs, Plakobranchus ocellatus.</title>
        <authorList>
            <person name="Maeda T."/>
            <person name="Takahashi S."/>
            <person name="Yoshida T."/>
            <person name="Shimamura S."/>
            <person name="Takaki Y."/>
            <person name="Nagai Y."/>
            <person name="Toyoda A."/>
            <person name="Suzuki Y."/>
            <person name="Arimoto A."/>
            <person name="Ishii H."/>
            <person name="Satoh N."/>
            <person name="Nishiyama T."/>
            <person name="Hasebe M."/>
            <person name="Maruyama T."/>
            <person name="Minagawa J."/>
            <person name="Obokata J."/>
            <person name="Shigenobu S."/>
        </authorList>
    </citation>
    <scope>NUCLEOTIDE SEQUENCE [LARGE SCALE GENOMIC DNA]</scope>
</reference>
<gene>
    <name evidence="1" type="ORF">PoB_000066100</name>
</gene>
<proteinExistence type="predicted"/>
<dbReference type="EMBL" id="BLXT01000055">
    <property type="protein sequence ID" value="GFN74155.1"/>
    <property type="molecule type" value="Genomic_DNA"/>
</dbReference>
<name>A0AAV3XVT4_9GAST</name>
<evidence type="ECO:0000313" key="1">
    <source>
        <dbReference type="EMBL" id="GFN74155.1"/>
    </source>
</evidence>
<sequence>MPSAPVDIDIGYSSEERLLRQANVNSPSVRTVHSFVWCSVRHPRTFNRKTLTKSELSSSVGRVCCELILQCLSFVVLTALLLDIKPLVLFASDCLLEAVGAINDQ</sequence>
<organism evidence="1 2">
    <name type="scientific">Plakobranchus ocellatus</name>
    <dbReference type="NCBI Taxonomy" id="259542"/>
    <lineage>
        <taxon>Eukaryota</taxon>
        <taxon>Metazoa</taxon>
        <taxon>Spiralia</taxon>
        <taxon>Lophotrochozoa</taxon>
        <taxon>Mollusca</taxon>
        <taxon>Gastropoda</taxon>
        <taxon>Heterobranchia</taxon>
        <taxon>Euthyneura</taxon>
        <taxon>Panpulmonata</taxon>
        <taxon>Sacoglossa</taxon>
        <taxon>Placobranchoidea</taxon>
        <taxon>Plakobranchidae</taxon>
        <taxon>Plakobranchus</taxon>
    </lineage>
</organism>